<dbReference type="NCBIfam" id="NF033527">
    <property type="entry name" value="transpos_Tn3"/>
    <property type="match status" value="1"/>
</dbReference>
<dbReference type="EMBL" id="JBBKZT010000039">
    <property type="protein sequence ID" value="MEJ8852401.1"/>
    <property type="molecule type" value="Genomic_DNA"/>
</dbReference>
<name>A0ABU8WXZ1_9BURK</name>
<keyword evidence="2" id="KW-0815">Transposition</keyword>
<dbReference type="RefSeq" id="WP_340348356.1">
    <property type="nucleotide sequence ID" value="NZ_JBBKZT010000039.1"/>
</dbReference>
<evidence type="ECO:0000256" key="2">
    <source>
        <dbReference type="ARBA" id="ARBA00022578"/>
    </source>
</evidence>
<evidence type="ECO:0000256" key="4">
    <source>
        <dbReference type="ARBA" id="ARBA00023172"/>
    </source>
</evidence>
<proteinExistence type="inferred from homology"/>
<gene>
    <name evidence="7" type="ORF">WKW82_37660</name>
</gene>
<keyword evidence="4" id="KW-0233">DNA recombination</keyword>
<dbReference type="InterPro" id="IPR047653">
    <property type="entry name" value="Tn3-like_transpos"/>
</dbReference>
<comment type="similarity">
    <text evidence="1">Belongs to the transposase 7 family.</text>
</comment>
<reference evidence="7 8" key="1">
    <citation type="submission" date="2024-03" db="EMBL/GenBank/DDBJ databases">
        <title>Novel species of the genus Variovorax.</title>
        <authorList>
            <person name="Liu Q."/>
            <person name="Xin Y.-H."/>
        </authorList>
    </citation>
    <scope>NUCLEOTIDE SEQUENCE [LARGE SCALE GENOMIC DNA]</scope>
    <source>
        <strain evidence="7 8">KACC 18900</strain>
    </source>
</reference>
<keyword evidence="3" id="KW-0238">DNA-binding</keyword>
<evidence type="ECO:0000256" key="1">
    <source>
        <dbReference type="ARBA" id="ARBA00009402"/>
    </source>
</evidence>
<feature type="domain" description="Tn3 transposase DDE" evidence="5">
    <location>
        <begin position="570"/>
        <end position="958"/>
    </location>
</feature>
<protein>
    <submittedName>
        <fullName evidence="7">Tn3 family transposase</fullName>
    </submittedName>
</protein>
<evidence type="ECO:0000313" key="8">
    <source>
        <dbReference type="Proteomes" id="UP001385892"/>
    </source>
</evidence>
<comment type="caution">
    <text evidence="7">The sequence shown here is derived from an EMBL/GenBank/DDBJ whole genome shotgun (WGS) entry which is preliminary data.</text>
</comment>
<organism evidence="7 8">
    <name type="scientific">Variovorax rhizosphaerae</name>
    <dbReference type="NCBI Taxonomy" id="1836200"/>
    <lineage>
        <taxon>Bacteria</taxon>
        <taxon>Pseudomonadati</taxon>
        <taxon>Pseudomonadota</taxon>
        <taxon>Betaproteobacteria</taxon>
        <taxon>Burkholderiales</taxon>
        <taxon>Comamonadaceae</taxon>
        <taxon>Variovorax</taxon>
    </lineage>
</organism>
<dbReference type="InterPro" id="IPR025296">
    <property type="entry name" value="DUF4158"/>
</dbReference>
<dbReference type="Proteomes" id="UP001385892">
    <property type="component" value="Unassembled WGS sequence"/>
</dbReference>
<evidence type="ECO:0000259" key="6">
    <source>
        <dbReference type="Pfam" id="PF13700"/>
    </source>
</evidence>
<dbReference type="Pfam" id="PF01526">
    <property type="entry name" value="DDE_Tnp_Tn3"/>
    <property type="match status" value="1"/>
</dbReference>
<keyword evidence="8" id="KW-1185">Reference proteome</keyword>
<accession>A0ABU8WXZ1</accession>
<evidence type="ECO:0000313" key="7">
    <source>
        <dbReference type="EMBL" id="MEJ8852401.1"/>
    </source>
</evidence>
<dbReference type="InterPro" id="IPR002513">
    <property type="entry name" value="Tn3_Tnp_DDE_dom"/>
</dbReference>
<dbReference type="Pfam" id="PF13700">
    <property type="entry name" value="DUF4158"/>
    <property type="match status" value="1"/>
</dbReference>
<evidence type="ECO:0000259" key="5">
    <source>
        <dbReference type="Pfam" id="PF01526"/>
    </source>
</evidence>
<evidence type="ECO:0000256" key="3">
    <source>
        <dbReference type="ARBA" id="ARBA00023125"/>
    </source>
</evidence>
<feature type="domain" description="DUF4158" evidence="6">
    <location>
        <begin position="14"/>
        <end position="168"/>
    </location>
</feature>
<sequence length="983" mass="109179">MSSYHLRFVGADHLPRTLSEFDVVRFFTLGPGDAQAIKERFRADRRLGVAVQFVFLRASGRPLDRLAVVPKPLLQHLAKELGVTQTSIASLRSMYRRRETLYDHQRWAREQLGLSSLGDPELAALKAQLRVQANDAASIDELVKAAERWLFGRSTLLPSDRVLRDAARKAFAVVEQSALKVIEAAVSESARTICRTILFKNIAGTEGQTVLEWLKTPAARHSPSTLTETMDKVRILKQLGAHEWQLDGIPAARQGAYARAIANRPPSESRRRVDRTQTLEIICFLRVTLLEISDTVVLLAGRRASDLVRRAAGKTNARRAGDALDYRARFVSIKETLRNFALTPEQRLAAIEQMVPEDIDPSAYSAAALMRRSLTDEPSGVRSLLDGLRDLDFEGDAAEPALRQWQTWRALRERGVTSLPDAEQQPSVSSAWSDLVADPDRQRAFRAYEACTMTAMRKALRRGSVWLDHTASFRDRDRTLIPAADWKLDRDHYVAMLGQPSEADALLDPLPANVRAGLASVADALSDGKLTIDAGGSLHLPALEALDNEVIPKRTGRAIFETIGEQQLPDILLELDANTEFSDALLGHKAATSDELLACYAGLLAHGTEIDAKGVAAMIPTLSASQVTAAMRSLEAPGRLRRANDRVVEFQRTFPLSTLWGEGDKASADMMSLDASQHLWNARVDPRRRTYAAGLYTHVLDRYGIVYDQPIVLNERQAGAAIAGVEHYNREQQERLSMVAVDTHGYTHAGMAGPKLLGFDLCPRLRALAERKLYVPSGWRAGRDFAQAMEPVVSTSVALNAIRTGWDGMLRFAASIRTGRISANIGLRLWGSGAKGDSGRRGADELGRLLRTVFLCDYFTNPDFRRELHTLLNRGESVHQLQRAIYYGRLAPERGRRQDELIAISGAHALLTNIVIAWNTARMQTVVERWRKAGTDVQDEWLRRLGPVHFEHINFRGTLNFAVQRYAKTLIRQAPAARDAAQG</sequence>